<feature type="region of interest" description="Disordered" evidence="1">
    <location>
        <begin position="178"/>
        <end position="266"/>
    </location>
</feature>
<feature type="compositionally biased region" description="Low complexity" evidence="1">
    <location>
        <begin position="154"/>
        <end position="163"/>
    </location>
</feature>
<dbReference type="RefSeq" id="WP_221030031.1">
    <property type="nucleotide sequence ID" value="NZ_CP139781.1"/>
</dbReference>
<feature type="region of interest" description="Disordered" evidence="1">
    <location>
        <begin position="550"/>
        <end position="584"/>
    </location>
</feature>
<protein>
    <recommendedName>
        <fullName evidence="4">Flagellar hook-length control protein-like C-terminal domain-containing protein</fullName>
    </recommendedName>
</protein>
<name>A0ABZ1CC77_9BACT</name>
<sequence>MNPSSTPSLLPFGPQPTSGSATPLSGKAAARVESAMLAEFGPLPVGQAFDGLMPLQPVSPEAKAVVAQLLGTLNESATPTETGEPIVLGVDLAEGEAPAALPVRVIDARAKAPSPVISADASSPAHASRPTEDAATAPVEDAPLPDEADEAAADDSAPMDAPDLPVIASALTPVPATVASTPANPAESVTPSVQTADSRLIPSQPPVASESSRPAVDASATPTTAPVSHASTRPVFAADVAVAAKTKPREAEPQPMATPARPTAVTAQPILANPAPAVSATSPVAPEALANPADLSLPSATPLEQAMRASAAATVTESAQLRPTEKSILSTPRSAVAPAVTTPAGVTTAPTTAAPTPTALPLTPGTVDTPPAETPAGLSTAGAGRTADVAGLVDDSPAVALPQQGEGWKKILLNAYKQRVKGEVETVGIKDAKTDGIMPSLLSNSVPQVDSTAAVASANGSLSSIPAEWAEKLAQLTARAERLAPARLEVSLPMQGAPDLKVRVSCRGGRVACEFQNASPELQRLFLREWPGLGQLFNREGTSVRVEQPSFSQLHDGQDRSAAGDQSSGRRQHEERAQREEDATLAAFFAAQRKSPGRAA</sequence>
<feature type="compositionally biased region" description="Polar residues" evidence="1">
    <location>
        <begin position="220"/>
        <end position="231"/>
    </location>
</feature>
<evidence type="ECO:0008006" key="4">
    <source>
        <dbReference type="Google" id="ProtNLM"/>
    </source>
</evidence>
<evidence type="ECO:0000256" key="1">
    <source>
        <dbReference type="SAM" id="MobiDB-lite"/>
    </source>
</evidence>
<feature type="compositionally biased region" description="Polar residues" evidence="1">
    <location>
        <begin position="313"/>
        <end position="333"/>
    </location>
</feature>
<reference evidence="2 3" key="1">
    <citation type="submission" date="2023-12" db="EMBL/GenBank/DDBJ databases">
        <title>Description of an unclassified Opitutus bacterium of Verrucomicrobiota.</title>
        <authorList>
            <person name="Zhang D.-F."/>
        </authorList>
    </citation>
    <scope>NUCLEOTIDE SEQUENCE [LARGE SCALE GENOMIC DNA]</scope>
    <source>
        <strain evidence="2 3">WL0086</strain>
    </source>
</reference>
<feature type="region of interest" description="Disordered" evidence="1">
    <location>
        <begin position="115"/>
        <end position="163"/>
    </location>
</feature>
<feature type="compositionally biased region" description="Acidic residues" evidence="1">
    <location>
        <begin position="143"/>
        <end position="153"/>
    </location>
</feature>
<feature type="compositionally biased region" description="Polar residues" evidence="1">
    <location>
        <begin position="178"/>
        <end position="197"/>
    </location>
</feature>
<proteinExistence type="predicted"/>
<feature type="compositionally biased region" description="Low complexity" evidence="1">
    <location>
        <begin position="335"/>
        <end position="367"/>
    </location>
</feature>
<evidence type="ECO:0000313" key="2">
    <source>
        <dbReference type="EMBL" id="WRQ89277.1"/>
    </source>
</evidence>
<evidence type="ECO:0000313" key="3">
    <source>
        <dbReference type="Proteomes" id="UP000738431"/>
    </source>
</evidence>
<organism evidence="2 3">
    <name type="scientific">Actomonas aquatica</name>
    <dbReference type="NCBI Taxonomy" id="2866162"/>
    <lineage>
        <taxon>Bacteria</taxon>
        <taxon>Pseudomonadati</taxon>
        <taxon>Verrucomicrobiota</taxon>
        <taxon>Opitutia</taxon>
        <taxon>Opitutales</taxon>
        <taxon>Opitutaceae</taxon>
        <taxon>Actomonas</taxon>
    </lineage>
</organism>
<feature type="region of interest" description="Disordered" evidence="1">
    <location>
        <begin position="1"/>
        <end position="26"/>
    </location>
</feature>
<dbReference type="EMBL" id="CP139781">
    <property type="protein sequence ID" value="WRQ89277.1"/>
    <property type="molecule type" value="Genomic_DNA"/>
</dbReference>
<accession>A0ABZ1CC77</accession>
<feature type="compositionally biased region" description="Basic and acidic residues" evidence="1">
    <location>
        <begin position="571"/>
        <end position="582"/>
    </location>
</feature>
<gene>
    <name evidence="2" type="ORF">K1X11_007645</name>
</gene>
<keyword evidence="3" id="KW-1185">Reference proteome</keyword>
<feature type="region of interest" description="Disordered" evidence="1">
    <location>
        <begin position="292"/>
        <end position="382"/>
    </location>
</feature>
<dbReference type="Proteomes" id="UP000738431">
    <property type="component" value="Chromosome"/>
</dbReference>